<feature type="compositionally biased region" description="Polar residues" evidence="2">
    <location>
        <begin position="114"/>
        <end position="131"/>
    </location>
</feature>
<feature type="compositionally biased region" description="Polar residues" evidence="2">
    <location>
        <begin position="49"/>
        <end position="59"/>
    </location>
</feature>
<comment type="caution">
    <text evidence="3">The sequence shown here is derived from an EMBL/GenBank/DDBJ whole genome shotgun (WGS) entry which is preliminary data.</text>
</comment>
<feature type="region of interest" description="Disordered" evidence="2">
    <location>
        <begin position="49"/>
        <end position="213"/>
    </location>
</feature>
<dbReference type="InterPro" id="IPR001878">
    <property type="entry name" value="Znf_CCHC"/>
</dbReference>
<dbReference type="GO" id="GO:0003676">
    <property type="term" value="F:nucleic acid binding"/>
    <property type="evidence" value="ECO:0007669"/>
    <property type="project" value="InterPro"/>
</dbReference>
<protein>
    <submittedName>
        <fullName evidence="3">Uncharacterized protein</fullName>
    </submittedName>
</protein>
<evidence type="ECO:0000256" key="1">
    <source>
        <dbReference type="PROSITE-ProRule" id="PRU00047"/>
    </source>
</evidence>
<dbReference type="OrthoDB" id="5422782at2759"/>
<evidence type="ECO:0000313" key="3">
    <source>
        <dbReference type="EMBL" id="KAF3198204.1"/>
    </source>
</evidence>
<sequence>MDSPNHKEHIISMMEGMRLDLDSKSADIAEIKSNLALLTSYIIGAANKQANKPSDQNNGAKDVSPPRPLSAGTNASKDGGNSDTLSTSLTNVSHSTEPRAISPSDISGEGLRSLQGSPKPNNQNDSDSNIENAAIKSPSPDNNHLLRGLSTPLADGDDITRPDSSGGVSISSSHWQMRPQTEVPSDYEPKFTVQQLEQQKPQQQQQTAKVSINGVTRAIPSSIKGPDSFKKPLMPFQPGGFAPPYMRHNNAFGASTTHSFHGWQGGPQPHPHFAVGPSAWHAHTAGQWQGAKHPGAFGSVAGPHAFGPFSHRYEHYATGLHAPKTRVKTCTNCGDPTHFYKHCPQRSATFNGGRPNKQFGPDGGKKCLSFFGFCKNFKECDCPNRASSFSIDRQLEFVDYMIEVNRVDSINKTAQNSIQFGPPCA</sequence>
<dbReference type="AlphaFoldDB" id="A0A6G1MCL9"/>
<keyword evidence="1" id="KW-0862">Zinc</keyword>
<name>A0A6G1MCL9_ORBOL</name>
<dbReference type="EMBL" id="WIWT01000138">
    <property type="protein sequence ID" value="KAF3198204.1"/>
    <property type="molecule type" value="Genomic_DNA"/>
</dbReference>
<feature type="compositionally biased region" description="Polar residues" evidence="2">
    <location>
        <begin position="174"/>
        <end position="183"/>
    </location>
</feature>
<feature type="compositionally biased region" description="Low complexity" evidence="2">
    <location>
        <begin position="164"/>
        <end position="173"/>
    </location>
</feature>
<organism evidence="3 4">
    <name type="scientific">Orbilia oligospora</name>
    <name type="common">Nematode-trapping fungus</name>
    <name type="synonym">Arthrobotrys oligospora</name>
    <dbReference type="NCBI Taxonomy" id="2813651"/>
    <lineage>
        <taxon>Eukaryota</taxon>
        <taxon>Fungi</taxon>
        <taxon>Dikarya</taxon>
        <taxon>Ascomycota</taxon>
        <taxon>Pezizomycotina</taxon>
        <taxon>Orbiliomycetes</taxon>
        <taxon>Orbiliales</taxon>
        <taxon>Orbiliaceae</taxon>
        <taxon>Orbilia</taxon>
    </lineage>
</organism>
<proteinExistence type="predicted"/>
<evidence type="ECO:0000313" key="4">
    <source>
        <dbReference type="Proteomes" id="UP000614610"/>
    </source>
</evidence>
<evidence type="ECO:0000256" key="2">
    <source>
        <dbReference type="SAM" id="MobiDB-lite"/>
    </source>
</evidence>
<reference evidence="3" key="1">
    <citation type="submission" date="2019-06" db="EMBL/GenBank/DDBJ databases">
        <authorList>
            <person name="Palmer J.M."/>
        </authorList>
    </citation>
    <scope>NUCLEOTIDE SEQUENCE</scope>
    <source>
        <strain evidence="3">TWF679</strain>
    </source>
</reference>
<dbReference type="PROSITE" id="PS50158">
    <property type="entry name" value="ZF_CCHC"/>
    <property type="match status" value="1"/>
</dbReference>
<dbReference type="GO" id="GO:0008270">
    <property type="term" value="F:zinc ion binding"/>
    <property type="evidence" value="ECO:0007669"/>
    <property type="project" value="UniProtKB-KW"/>
</dbReference>
<feature type="compositionally biased region" description="Low complexity" evidence="2">
    <location>
        <begin position="194"/>
        <end position="206"/>
    </location>
</feature>
<feature type="compositionally biased region" description="Polar residues" evidence="2">
    <location>
        <begin position="71"/>
        <end position="95"/>
    </location>
</feature>
<accession>A0A6G1MCL9</accession>
<gene>
    <name evidence="3" type="ORF">TWF679_002189</name>
</gene>
<dbReference type="Proteomes" id="UP000614610">
    <property type="component" value="Unassembled WGS sequence"/>
</dbReference>
<keyword evidence="1" id="KW-0863">Zinc-finger</keyword>
<keyword evidence="1" id="KW-0479">Metal-binding</keyword>